<evidence type="ECO:0000259" key="4">
    <source>
        <dbReference type="PROSITE" id="PS50949"/>
    </source>
</evidence>
<dbReference type="Gene3D" id="1.10.10.10">
    <property type="entry name" value="Winged helix-like DNA-binding domain superfamily/Winged helix DNA-binding domain"/>
    <property type="match status" value="1"/>
</dbReference>
<organism evidence="5 9">
    <name type="scientific">Rhodococcus opacus</name>
    <name type="common">Nocardia opaca</name>
    <dbReference type="NCBI Taxonomy" id="37919"/>
    <lineage>
        <taxon>Bacteria</taxon>
        <taxon>Bacillati</taxon>
        <taxon>Actinomycetota</taxon>
        <taxon>Actinomycetes</taxon>
        <taxon>Mycobacteriales</taxon>
        <taxon>Nocardiaceae</taxon>
        <taxon>Rhodococcus</taxon>
    </lineage>
</organism>
<dbReference type="CDD" id="cd07377">
    <property type="entry name" value="WHTH_GntR"/>
    <property type="match status" value="1"/>
</dbReference>
<dbReference type="GO" id="GO:0003677">
    <property type="term" value="F:DNA binding"/>
    <property type="evidence" value="ECO:0007669"/>
    <property type="project" value="UniProtKB-KW"/>
</dbReference>
<dbReference type="GO" id="GO:0003700">
    <property type="term" value="F:DNA-binding transcription factor activity"/>
    <property type="evidence" value="ECO:0007669"/>
    <property type="project" value="InterPro"/>
</dbReference>
<evidence type="ECO:0000313" key="8">
    <source>
        <dbReference type="EMBL" id="WLF50188.1"/>
    </source>
</evidence>
<dbReference type="PROSITE" id="PS50949">
    <property type="entry name" value="HTH_GNTR"/>
    <property type="match status" value="1"/>
</dbReference>
<dbReference type="Proteomes" id="UP000028488">
    <property type="component" value="Chromosome"/>
</dbReference>
<dbReference type="Proteomes" id="UP001066327">
    <property type="component" value="Unassembled WGS sequence"/>
</dbReference>
<keyword evidence="3" id="KW-0804">Transcription</keyword>
<dbReference type="Pfam" id="PF00392">
    <property type="entry name" value="GntR"/>
    <property type="match status" value="1"/>
</dbReference>
<dbReference type="PATRIC" id="fig|37919.13.peg.2954"/>
<dbReference type="EMBL" id="CP130953">
    <property type="protein sequence ID" value="WLF50188.1"/>
    <property type="molecule type" value="Genomic_DNA"/>
</dbReference>
<accession>A0A076EM31</accession>
<dbReference type="InterPro" id="IPR036390">
    <property type="entry name" value="WH_DNA-bd_sf"/>
</dbReference>
<name>A0A076EM31_RHOOP</name>
<feature type="domain" description="HTH gntR-type" evidence="4">
    <location>
        <begin position="6"/>
        <end position="74"/>
    </location>
</feature>
<reference evidence="6 10" key="2">
    <citation type="submission" date="2014-07" db="EMBL/GenBank/DDBJ databases">
        <authorList>
            <person name="Zhang J.E."/>
            <person name="Yang H."/>
            <person name="Guo J."/>
            <person name="Deng Z."/>
            <person name="Luo H."/>
            <person name="Luo M."/>
            <person name="Zhao B."/>
        </authorList>
    </citation>
    <scope>NUCLEOTIDE SEQUENCE [LARGE SCALE GENOMIC DNA]</scope>
    <source>
        <strain evidence="6 10">1CP</strain>
    </source>
</reference>
<dbReference type="EMBL" id="CP008947">
    <property type="protein sequence ID" value="AII04449.1"/>
    <property type="molecule type" value="Genomic_DNA"/>
</dbReference>
<reference evidence="8" key="4">
    <citation type="submission" date="2023-07" db="EMBL/GenBank/DDBJ databases">
        <title>Genomic analysis of Rhodococcus opacus VOC-14 with glycol ethers degradation activity.</title>
        <authorList>
            <person name="Narkevich D.A."/>
            <person name="Hlushen A.M."/>
            <person name="Akhremchuk A.E."/>
            <person name="Sikolenko M.A."/>
            <person name="Valentovich L.N."/>
        </authorList>
    </citation>
    <scope>NUCLEOTIDE SEQUENCE</scope>
    <source>
        <strain evidence="8">VOC-14</strain>
    </source>
</reference>
<keyword evidence="11" id="KW-1185">Reference proteome</keyword>
<keyword evidence="2" id="KW-0238">DNA-binding</keyword>
<dbReference type="SUPFAM" id="SSF46785">
    <property type="entry name" value="Winged helix' DNA-binding domain"/>
    <property type="match status" value="1"/>
</dbReference>
<evidence type="ECO:0000256" key="1">
    <source>
        <dbReference type="ARBA" id="ARBA00023015"/>
    </source>
</evidence>
<dbReference type="InterPro" id="IPR000524">
    <property type="entry name" value="Tscrpt_reg_HTH_GntR"/>
</dbReference>
<dbReference type="InterPro" id="IPR036388">
    <property type="entry name" value="WH-like_DNA-bd_sf"/>
</dbReference>
<protein>
    <submittedName>
        <fullName evidence="5">GntR family transcriptional regulator</fullName>
    </submittedName>
</protein>
<dbReference type="SMART" id="SM00345">
    <property type="entry name" value="HTH_GNTR"/>
    <property type="match status" value="1"/>
</dbReference>
<proteinExistence type="predicted"/>
<evidence type="ECO:0000313" key="6">
    <source>
        <dbReference type="EMBL" id="ANS27579.1"/>
    </source>
</evidence>
<dbReference type="AlphaFoldDB" id="A0A076EM31"/>
<reference evidence="5 9" key="1">
    <citation type="submission" date="2014-07" db="EMBL/GenBank/DDBJ databases">
        <title>Genome Sequence of Rhodococcus opacus Strain R7, a Biodegrader of Mono- and Polycyclic Aromatic Hydrocarbons.</title>
        <authorList>
            <person name="Di Gennaro P."/>
            <person name="Zampolli J."/>
            <person name="Presti I."/>
            <person name="Cappelletti M."/>
            <person name="D'Ursi P."/>
            <person name="Orro A."/>
            <person name="Mezzelani A."/>
            <person name="Milanesi L."/>
        </authorList>
    </citation>
    <scope>NUCLEOTIDE SEQUENCE [LARGE SCALE GENOMIC DNA]</scope>
    <source>
        <strain evidence="5 9">R7</strain>
    </source>
</reference>
<reference evidence="7" key="3">
    <citation type="submission" date="2022-12" db="EMBL/GenBank/DDBJ databases">
        <authorList>
            <person name="Krivoruchko A.V."/>
            <person name="Elkin A."/>
        </authorList>
    </citation>
    <scope>NUCLEOTIDE SEQUENCE</scope>
    <source>
        <strain evidence="7">IEGM 249</strain>
    </source>
</reference>
<dbReference type="EMBL" id="CP009111">
    <property type="protein sequence ID" value="ANS27579.1"/>
    <property type="molecule type" value="Genomic_DNA"/>
</dbReference>
<dbReference type="Proteomes" id="UP000186108">
    <property type="component" value="Chromosome"/>
</dbReference>
<dbReference type="EMBL" id="JAPWIS010000009">
    <property type="protein sequence ID" value="MCZ4585880.1"/>
    <property type="molecule type" value="Genomic_DNA"/>
</dbReference>
<dbReference type="PANTHER" id="PTHR38445:SF10">
    <property type="entry name" value="GNTR-FAMILY TRANSCRIPTIONAL REGULATOR"/>
    <property type="match status" value="1"/>
</dbReference>
<evidence type="ECO:0000313" key="11">
    <source>
        <dbReference type="Proteomes" id="UP001066327"/>
    </source>
</evidence>
<dbReference type="Proteomes" id="UP001231166">
    <property type="component" value="Chromosome"/>
</dbReference>
<evidence type="ECO:0000313" key="7">
    <source>
        <dbReference type="EMBL" id="MCZ4585880.1"/>
    </source>
</evidence>
<dbReference type="PANTHER" id="PTHR38445">
    <property type="entry name" value="HTH-TYPE TRANSCRIPTIONAL REPRESSOR YTRA"/>
    <property type="match status" value="1"/>
</dbReference>
<evidence type="ECO:0000313" key="10">
    <source>
        <dbReference type="Proteomes" id="UP000186108"/>
    </source>
</evidence>
<evidence type="ECO:0000313" key="9">
    <source>
        <dbReference type="Proteomes" id="UP000028488"/>
    </source>
</evidence>
<evidence type="ECO:0000313" key="5">
    <source>
        <dbReference type="EMBL" id="AII04449.1"/>
    </source>
</evidence>
<dbReference type="RefSeq" id="WP_005259287.1">
    <property type="nucleotide sequence ID" value="NZ_CAJUXZ010000001.1"/>
</dbReference>
<evidence type="ECO:0000256" key="2">
    <source>
        <dbReference type="ARBA" id="ARBA00023125"/>
    </source>
</evidence>
<gene>
    <name evidence="5" type="ORF">EP51_07540</name>
    <name evidence="7" type="ORF">O4328_19585</name>
    <name evidence="8" type="ORF">Q5707_14870</name>
    <name evidence="6" type="ORF">R1CP_14375</name>
</gene>
<evidence type="ECO:0000256" key="3">
    <source>
        <dbReference type="ARBA" id="ARBA00023163"/>
    </source>
</evidence>
<sequence>MIDNGRPLFQQIAELIENSIIDGTLPEEGQVPSTNELAAFHRINPATAAKGLNQLVADGILYKKRGIGMFVTSGARNALRFRRRERFARQFIDPLVTEADKLGVSIAELKTMLDQREGAR</sequence>
<dbReference type="eggNOG" id="COG1725">
    <property type="taxonomic scope" value="Bacteria"/>
</dbReference>
<keyword evidence="1" id="KW-0805">Transcription regulation</keyword>